<dbReference type="SUPFAM" id="SSF111369">
    <property type="entry name" value="HlyD-like secretion proteins"/>
    <property type="match status" value="1"/>
</dbReference>
<dbReference type="Pfam" id="PF25917">
    <property type="entry name" value="BSH_RND"/>
    <property type="match status" value="1"/>
</dbReference>
<evidence type="ECO:0000256" key="1">
    <source>
        <dbReference type="ARBA" id="ARBA00009477"/>
    </source>
</evidence>
<accession>A0ABQ1I3G5</accession>
<name>A0ABQ1I3G5_9ALTE</name>
<dbReference type="Gene3D" id="1.10.287.470">
    <property type="entry name" value="Helix hairpin bin"/>
    <property type="match status" value="1"/>
</dbReference>
<dbReference type="Gene3D" id="2.40.420.20">
    <property type="match status" value="1"/>
</dbReference>
<evidence type="ECO:0000256" key="2">
    <source>
        <dbReference type="SAM" id="Coils"/>
    </source>
</evidence>
<reference evidence="5" key="1">
    <citation type="journal article" date="2019" name="Int. J. Syst. Evol. Microbiol.">
        <title>The Global Catalogue of Microorganisms (GCM) 10K type strain sequencing project: providing services to taxonomists for standard genome sequencing and annotation.</title>
        <authorList>
            <consortium name="The Broad Institute Genomics Platform"/>
            <consortium name="The Broad Institute Genome Sequencing Center for Infectious Disease"/>
            <person name="Wu L."/>
            <person name="Ma J."/>
        </authorList>
    </citation>
    <scope>NUCLEOTIDE SEQUENCE [LARGE SCALE GENOMIC DNA]</scope>
    <source>
        <strain evidence="5">CGMCC 1.10131</strain>
    </source>
</reference>
<dbReference type="Proteomes" id="UP000651977">
    <property type="component" value="Unassembled WGS sequence"/>
</dbReference>
<feature type="domain" description="Multidrug resistance protein MdtA-like barrel-sandwich hybrid" evidence="3">
    <location>
        <begin position="74"/>
        <end position="209"/>
    </location>
</feature>
<keyword evidence="5" id="KW-1185">Reference proteome</keyword>
<dbReference type="NCBIfam" id="TIGR01730">
    <property type="entry name" value="RND_mfp"/>
    <property type="match status" value="1"/>
</dbReference>
<organism evidence="4 5">
    <name type="scientific">Agarivorans gilvus</name>
    <dbReference type="NCBI Taxonomy" id="680279"/>
    <lineage>
        <taxon>Bacteria</taxon>
        <taxon>Pseudomonadati</taxon>
        <taxon>Pseudomonadota</taxon>
        <taxon>Gammaproteobacteria</taxon>
        <taxon>Alteromonadales</taxon>
        <taxon>Alteromonadaceae</taxon>
        <taxon>Agarivorans</taxon>
    </lineage>
</organism>
<evidence type="ECO:0000313" key="5">
    <source>
        <dbReference type="Proteomes" id="UP000651977"/>
    </source>
</evidence>
<comment type="caution">
    <text evidence="4">The sequence shown here is derived from an EMBL/GenBank/DDBJ whole genome shotgun (WGS) entry which is preliminary data.</text>
</comment>
<dbReference type="InterPro" id="IPR006143">
    <property type="entry name" value="RND_pump_MFP"/>
</dbReference>
<dbReference type="PANTHER" id="PTHR30469:SF12">
    <property type="entry name" value="MULTIDRUG RESISTANCE PROTEIN MDTA"/>
    <property type="match status" value="1"/>
</dbReference>
<protein>
    <submittedName>
        <fullName evidence="4">RND superfamily efflux pump MFP component</fullName>
    </submittedName>
</protein>
<sequence>MAKLIRLSLPLLVLAIALLAARYISNNKPEVQLRPPEQLAKLSVEVMPLRLQNYQASVSSYGSIQAHTETKLIAQIAGTITYVSENFREGAFFEKGEVLVKIDPRDYQNAITIAEAELQTSQLELAEEQAKVTQALRDWERLGKGQAPNDLVLRKPQLAAKQAAVNSAKAKLSRAKLDLERSVIRAPYAGRVLDKQVELGEYLSSGKTLASSYAIDYLEVRLPISLQQQTVLAIPENFRQSQASQPPPLVELTSSYGSEQYQWQAKLVRSEAALDAASRQLYVVAQIDDPYGPSNETKPALKIGQFVRADIQGKQLSQVFVIPRSALYSDQQVVILQDGLLQRKTVHIVWQDADNFVIDSGVEAGQYLVTTPLGRVISGTPAEATEQANEQL</sequence>
<evidence type="ECO:0000313" key="4">
    <source>
        <dbReference type="EMBL" id="GGB12946.1"/>
    </source>
</evidence>
<comment type="similarity">
    <text evidence="1">Belongs to the membrane fusion protein (MFP) (TC 8.A.1) family.</text>
</comment>
<dbReference type="PANTHER" id="PTHR30469">
    <property type="entry name" value="MULTIDRUG RESISTANCE PROTEIN MDTA"/>
    <property type="match status" value="1"/>
</dbReference>
<proteinExistence type="inferred from homology"/>
<keyword evidence="2" id="KW-0175">Coiled coil</keyword>
<dbReference type="InterPro" id="IPR058625">
    <property type="entry name" value="MdtA-like_BSH"/>
</dbReference>
<dbReference type="EMBL" id="BMDY01000017">
    <property type="protein sequence ID" value="GGB12946.1"/>
    <property type="molecule type" value="Genomic_DNA"/>
</dbReference>
<feature type="coiled-coil region" evidence="2">
    <location>
        <begin position="111"/>
        <end position="178"/>
    </location>
</feature>
<dbReference type="RefSeq" id="WP_188407494.1">
    <property type="nucleotide sequence ID" value="NZ_BMDY01000017.1"/>
</dbReference>
<gene>
    <name evidence="4" type="ORF">GCM10007414_27870</name>
</gene>
<evidence type="ECO:0000259" key="3">
    <source>
        <dbReference type="Pfam" id="PF25917"/>
    </source>
</evidence>
<dbReference type="Gene3D" id="2.40.50.100">
    <property type="match status" value="1"/>
</dbReference>
<dbReference type="Gene3D" id="2.40.30.170">
    <property type="match status" value="1"/>
</dbReference>